<protein>
    <recommendedName>
        <fullName evidence="3">Ricin B lectin domain-containing protein</fullName>
    </recommendedName>
</protein>
<name>A0A167QN80_CALVF</name>
<evidence type="ECO:0000313" key="2">
    <source>
        <dbReference type="Proteomes" id="UP000076738"/>
    </source>
</evidence>
<evidence type="ECO:0000313" key="1">
    <source>
        <dbReference type="EMBL" id="KZP00089.1"/>
    </source>
</evidence>
<reference evidence="1 2" key="1">
    <citation type="journal article" date="2016" name="Mol. Biol. Evol.">
        <title>Comparative Genomics of Early-Diverging Mushroom-Forming Fungi Provides Insights into the Origins of Lignocellulose Decay Capabilities.</title>
        <authorList>
            <person name="Nagy L.G."/>
            <person name="Riley R."/>
            <person name="Tritt A."/>
            <person name="Adam C."/>
            <person name="Daum C."/>
            <person name="Floudas D."/>
            <person name="Sun H."/>
            <person name="Yadav J.S."/>
            <person name="Pangilinan J."/>
            <person name="Larsson K.H."/>
            <person name="Matsuura K."/>
            <person name="Barry K."/>
            <person name="Labutti K."/>
            <person name="Kuo R."/>
            <person name="Ohm R.A."/>
            <person name="Bhattacharya S.S."/>
            <person name="Shirouzu T."/>
            <person name="Yoshinaga Y."/>
            <person name="Martin F.M."/>
            <person name="Grigoriev I.V."/>
            <person name="Hibbett D.S."/>
        </authorList>
    </citation>
    <scope>NUCLEOTIDE SEQUENCE [LARGE SCALE GENOMIC DNA]</scope>
    <source>
        <strain evidence="1 2">TUFC12733</strain>
    </source>
</reference>
<keyword evidence="2" id="KW-1185">Reference proteome</keyword>
<dbReference type="OrthoDB" id="10586205at2759"/>
<dbReference type="Gene3D" id="2.80.10.50">
    <property type="match status" value="1"/>
</dbReference>
<gene>
    <name evidence="1" type="ORF">CALVIDRAFT_560694</name>
</gene>
<dbReference type="EMBL" id="KV417270">
    <property type="protein sequence ID" value="KZP00089.1"/>
    <property type="molecule type" value="Genomic_DNA"/>
</dbReference>
<accession>A0A167QN80</accession>
<dbReference type="AlphaFoldDB" id="A0A167QN80"/>
<sequence>MAPKAVHNPGNETDIVKPGRTIHIQSGLYTVTNVATLTALRDKVEQHSPQQKATSGEVICYTRTIPESEDPHEEWRVQYNDAADAYTLQNLATGLFMTSRQYDTTKPGDVQQSAVEEQDVYLSTELDFWVLRRTNQLAAYYVMPKYESVNRGDKVLTLKEEKQEGLLQGPSDAESDPQVTTWQNVVLRAANGSTKQFWLFAADPLDGPGLQQGLGTVI</sequence>
<organism evidence="1 2">
    <name type="scientific">Calocera viscosa (strain TUFC12733)</name>
    <dbReference type="NCBI Taxonomy" id="1330018"/>
    <lineage>
        <taxon>Eukaryota</taxon>
        <taxon>Fungi</taxon>
        <taxon>Dikarya</taxon>
        <taxon>Basidiomycota</taxon>
        <taxon>Agaricomycotina</taxon>
        <taxon>Dacrymycetes</taxon>
        <taxon>Dacrymycetales</taxon>
        <taxon>Dacrymycetaceae</taxon>
        <taxon>Calocera</taxon>
    </lineage>
</organism>
<evidence type="ECO:0008006" key="3">
    <source>
        <dbReference type="Google" id="ProtNLM"/>
    </source>
</evidence>
<proteinExistence type="predicted"/>
<dbReference type="Proteomes" id="UP000076738">
    <property type="component" value="Unassembled WGS sequence"/>
</dbReference>